<name>A0A7C3I5A5_9SPIR</name>
<dbReference type="EMBL" id="DSVL01000368">
    <property type="protein sequence ID" value="HFH30198.1"/>
    <property type="molecule type" value="Genomic_DNA"/>
</dbReference>
<dbReference type="PANTHER" id="PTHR43566:SF1">
    <property type="entry name" value="AAA+ ATPASE DOMAIN-CONTAINING PROTEIN"/>
    <property type="match status" value="1"/>
</dbReference>
<dbReference type="AlphaFoldDB" id="A0A7C3I5A5"/>
<comment type="caution">
    <text evidence="2">The sequence shown here is derived from an EMBL/GenBank/DDBJ whole genome shotgun (WGS) entry which is preliminary data.</text>
</comment>
<dbReference type="SUPFAM" id="SSF46785">
    <property type="entry name" value="Winged helix' DNA-binding domain"/>
    <property type="match status" value="1"/>
</dbReference>
<proteinExistence type="predicted"/>
<evidence type="ECO:0000313" key="2">
    <source>
        <dbReference type="EMBL" id="HFH30198.1"/>
    </source>
</evidence>
<dbReference type="PANTHER" id="PTHR43566">
    <property type="entry name" value="CONSERVED PROTEIN"/>
    <property type="match status" value="1"/>
</dbReference>
<dbReference type="Pfam" id="PF13635">
    <property type="entry name" value="DUF4143"/>
    <property type="match status" value="1"/>
</dbReference>
<dbReference type="InterPro" id="IPR025420">
    <property type="entry name" value="DUF4143"/>
</dbReference>
<feature type="domain" description="DUF4143" evidence="1">
    <location>
        <begin position="2"/>
        <end position="51"/>
    </location>
</feature>
<accession>A0A7C3I5A5</accession>
<evidence type="ECO:0000259" key="1">
    <source>
        <dbReference type="Pfam" id="PF13635"/>
    </source>
</evidence>
<dbReference type="Gene3D" id="1.10.10.10">
    <property type="entry name" value="Winged helix-like DNA-binding domain superfamily/Winged helix DNA-binding domain"/>
    <property type="match status" value="1"/>
</dbReference>
<dbReference type="InterPro" id="IPR036390">
    <property type="entry name" value="WH_DNA-bd_sf"/>
</dbReference>
<dbReference type="InterPro" id="IPR036388">
    <property type="entry name" value="WH-like_DNA-bd_sf"/>
</dbReference>
<reference evidence="2" key="1">
    <citation type="journal article" date="2020" name="mSystems">
        <title>Genome- and Community-Level Interaction Insights into Carbon Utilization and Element Cycling Functions of Hydrothermarchaeota in Hydrothermal Sediment.</title>
        <authorList>
            <person name="Zhou Z."/>
            <person name="Liu Y."/>
            <person name="Xu W."/>
            <person name="Pan J."/>
            <person name="Luo Z.H."/>
            <person name="Li M."/>
        </authorList>
    </citation>
    <scope>NUCLEOTIDE SEQUENCE [LARGE SCALE GENOMIC DNA]</scope>
    <source>
        <strain evidence="2">SpSt-503</strain>
    </source>
</reference>
<protein>
    <submittedName>
        <fullName evidence="2">Winged helix-turn-helix transcriptional regulator</fullName>
    </submittedName>
</protein>
<organism evidence="2">
    <name type="scientific">Gracilinema caldarium</name>
    <dbReference type="NCBI Taxonomy" id="215591"/>
    <lineage>
        <taxon>Bacteria</taxon>
        <taxon>Pseudomonadati</taxon>
        <taxon>Spirochaetota</taxon>
        <taxon>Spirochaetia</taxon>
        <taxon>Spirochaetales</taxon>
        <taxon>Breznakiellaceae</taxon>
        <taxon>Gracilinema</taxon>
    </lineage>
</organism>
<gene>
    <name evidence="2" type="ORF">ENS59_11950</name>
</gene>
<sequence length="54" mass="6132">MGSEVSLNEIARITGLSKNTVERYIDLLEKAFIIKKLTAFSRNLRNEISKSAMM</sequence>